<protein>
    <submittedName>
        <fullName evidence="7">PLP-dependent aminotransferase family protein</fullName>
    </submittedName>
</protein>
<gene>
    <name evidence="7" type="ORF">H8S62_13985</name>
</gene>
<keyword evidence="5" id="KW-0804">Transcription</keyword>
<name>A0A8J6JDI8_9FIRM</name>
<dbReference type="InterPro" id="IPR036390">
    <property type="entry name" value="WH_DNA-bd_sf"/>
</dbReference>
<dbReference type="PANTHER" id="PTHR46577">
    <property type="entry name" value="HTH-TYPE TRANSCRIPTIONAL REGULATORY PROTEIN GABR"/>
    <property type="match status" value="1"/>
</dbReference>
<dbReference type="InterPro" id="IPR004839">
    <property type="entry name" value="Aminotransferase_I/II_large"/>
</dbReference>
<keyword evidence="7" id="KW-0808">Transferase</keyword>
<keyword evidence="4" id="KW-0238">DNA-binding</keyword>
<dbReference type="PROSITE" id="PS50949">
    <property type="entry name" value="HTH_GNTR"/>
    <property type="match status" value="1"/>
</dbReference>
<keyword evidence="3" id="KW-0805">Transcription regulation</keyword>
<evidence type="ECO:0000256" key="4">
    <source>
        <dbReference type="ARBA" id="ARBA00023125"/>
    </source>
</evidence>
<evidence type="ECO:0000256" key="1">
    <source>
        <dbReference type="ARBA" id="ARBA00005384"/>
    </source>
</evidence>
<dbReference type="Proteomes" id="UP000607645">
    <property type="component" value="Unassembled WGS sequence"/>
</dbReference>
<keyword evidence="2" id="KW-0663">Pyridoxal phosphate</keyword>
<comment type="similarity">
    <text evidence="1">In the C-terminal section; belongs to the class-I pyridoxal-phosphate-dependent aminotransferase family.</text>
</comment>
<dbReference type="RefSeq" id="WP_186919900.1">
    <property type="nucleotide sequence ID" value="NZ_JACOPQ010000012.1"/>
</dbReference>
<evidence type="ECO:0000256" key="3">
    <source>
        <dbReference type="ARBA" id="ARBA00023015"/>
    </source>
</evidence>
<dbReference type="GO" id="GO:0003677">
    <property type="term" value="F:DNA binding"/>
    <property type="evidence" value="ECO:0007669"/>
    <property type="project" value="UniProtKB-KW"/>
</dbReference>
<dbReference type="InterPro" id="IPR015424">
    <property type="entry name" value="PyrdxlP-dep_Trfase"/>
</dbReference>
<accession>A0A8J6JDI8</accession>
<dbReference type="Pfam" id="PF00392">
    <property type="entry name" value="GntR"/>
    <property type="match status" value="1"/>
</dbReference>
<dbReference type="Gene3D" id="3.40.640.10">
    <property type="entry name" value="Type I PLP-dependent aspartate aminotransferase-like (Major domain)"/>
    <property type="match status" value="1"/>
</dbReference>
<sequence length="463" mass="50982">MKEFAFTPEWDGRTPLYEQLYRYVIDEIRLGRLREEDKLPSKRALAAHLGVSLSTVEGAYGLLTAEGYLRSVPRSGYRVCPVLPLGELPAPPPAPQEVPEPAAPVLDNCFSTGAVDTSVFPYASWARLNRDAVQEPELLQRGHPQGDLPLREALCAFLHQYRGVSCRPDQVVVGAGMEYLLDLLLQLLDPAQILGLEDPGYHSLYRSMENFRRPFVPIPVNGEGLDPHALAASGAELVYVTPSHQFPLGVTMPAGRRTELLRWAYERPGRYIIEDDYDSEFRYASRPIPAMQGLDGGNRVIYIGTFSRSIAPSIRVAYLILPDELLADYRARFAHGASTVSRYEQRVLARFLSSGQYARHLRRVGNLYRGRCAALTSALESAFPDGKISGNDAGLHLLFTLPGREDGEMVRAAGEAGYRAHGLGEYCRGTSPRPGTLVLGFAGLEAERAAAAVSDLKIAIDRS</sequence>
<dbReference type="Gene3D" id="1.10.10.10">
    <property type="entry name" value="Winged helix-like DNA-binding domain superfamily/Winged helix DNA-binding domain"/>
    <property type="match status" value="1"/>
</dbReference>
<dbReference type="SUPFAM" id="SSF53383">
    <property type="entry name" value="PLP-dependent transferases"/>
    <property type="match status" value="1"/>
</dbReference>
<comment type="caution">
    <text evidence="7">The sequence shown here is derived from an EMBL/GenBank/DDBJ whole genome shotgun (WGS) entry which is preliminary data.</text>
</comment>
<keyword evidence="8" id="KW-1185">Reference proteome</keyword>
<dbReference type="InterPro" id="IPR000524">
    <property type="entry name" value="Tscrpt_reg_HTH_GntR"/>
</dbReference>
<dbReference type="PANTHER" id="PTHR46577:SF1">
    <property type="entry name" value="HTH-TYPE TRANSCRIPTIONAL REGULATORY PROTEIN GABR"/>
    <property type="match status" value="1"/>
</dbReference>
<dbReference type="Pfam" id="PF00155">
    <property type="entry name" value="Aminotran_1_2"/>
    <property type="match status" value="1"/>
</dbReference>
<dbReference type="SMART" id="SM00345">
    <property type="entry name" value="HTH_GNTR"/>
    <property type="match status" value="1"/>
</dbReference>
<evidence type="ECO:0000259" key="6">
    <source>
        <dbReference type="PROSITE" id="PS50949"/>
    </source>
</evidence>
<evidence type="ECO:0000313" key="8">
    <source>
        <dbReference type="Proteomes" id="UP000607645"/>
    </source>
</evidence>
<evidence type="ECO:0000313" key="7">
    <source>
        <dbReference type="EMBL" id="MBC5738118.1"/>
    </source>
</evidence>
<dbReference type="GO" id="GO:0003700">
    <property type="term" value="F:DNA-binding transcription factor activity"/>
    <property type="evidence" value="ECO:0007669"/>
    <property type="project" value="InterPro"/>
</dbReference>
<feature type="domain" description="HTH gntR-type" evidence="6">
    <location>
        <begin position="14"/>
        <end position="82"/>
    </location>
</feature>
<keyword evidence="7" id="KW-0032">Aminotransferase</keyword>
<organism evidence="7 8">
    <name type="scientific">Lawsonibacter faecis</name>
    <dbReference type="NCBI Taxonomy" id="2763052"/>
    <lineage>
        <taxon>Bacteria</taxon>
        <taxon>Bacillati</taxon>
        <taxon>Bacillota</taxon>
        <taxon>Clostridia</taxon>
        <taxon>Eubacteriales</taxon>
        <taxon>Oscillospiraceae</taxon>
        <taxon>Lawsonibacter</taxon>
    </lineage>
</organism>
<dbReference type="GO" id="GO:0008483">
    <property type="term" value="F:transaminase activity"/>
    <property type="evidence" value="ECO:0007669"/>
    <property type="project" value="UniProtKB-KW"/>
</dbReference>
<evidence type="ECO:0000256" key="2">
    <source>
        <dbReference type="ARBA" id="ARBA00022898"/>
    </source>
</evidence>
<proteinExistence type="inferred from homology"/>
<dbReference type="InterPro" id="IPR036388">
    <property type="entry name" value="WH-like_DNA-bd_sf"/>
</dbReference>
<dbReference type="AlphaFoldDB" id="A0A8J6JDI8"/>
<evidence type="ECO:0000256" key="5">
    <source>
        <dbReference type="ARBA" id="ARBA00023163"/>
    </source>
</evidence>
<dbReference type="CDD" id="cd00609">
    <property type="entry name" value="AAT_like"/>
    <property type="match status" value="1"/>
</dbReference>
<dbReference type="InterPro" id="IPR051446">
    <property type="entry name" value="HTH_trans_reg/aminotransferase"/>
</dbReference>
<dbReference type="EMBL" id="JACOPQ010000012">
    <property type="protein sequence ID" value="MBC5738118.1"/>
    <property type="molecule type" value="Genomic_DNA"/>
</dbReference>
<dbReference type="InterPro" id="IPR015421">
    <property type="entry name" value="PyrdxlP-dep_Trfase_major"/>
</dbReference>
<dbReference type="CDD" id="cd07377">
    <property type="entry name" value="WHTH_GntR"/>
    <property type="match status" value="1"/>
</dbReference>
<reference evidence="7" key="1">
    <citation type="submission" date="2020-08" db="EMBL/GenBank/DDBJ databases">
        <title>Genome public.</title>
        <authorList>
            <person name="Liu C."/>
            <person name="Sun Q."/>
        </authorList>
    </citation>
    <scope>NUCLEOTIDE SEQUENCE</scope>
    <source>
        <strain evidence="7">NSJ-52</strain>
    </source>
</reference>
<dbReference type="GO" id="GO:0030170">
    <property type="term" value="F:pyridoxal phosphate binding"/>
    <property type="evidence" value="ECO:0007669"/>
    <property type="project" value="InterPro"/>
</dbReference>
<dbReference type="SUPFAM" id="SSF46785">
    <property type="entry name" value="Winged helix' DNA-binding domain"/>
    <property type="match status" value="1"/>
</dbReference>